<keyword evidence="6" id="KW-0804">Transcription</keyword>
<dbReference type="CDD" id="cd00383">
    <property type="entry name" value="trans_reg_C"/>
    <property type="match status" value="1"/>
</dbReference>
<organism evidence="11 12">
    <name type="scientific">Paenibacillus graminis</name>
    <dbReference type="NCBI Taxonomy" id="189425"/>
    <lineage>
        <taxon>Bacteria</taxon>
        <taxon>Bacillati</taxon>
        <taxon>Bacillota</taxon>
        <taxon>Bacilli</taxon>
        <taxon>Bacillales</taxon>
        <taxon>Paenibacillaceae</taxon>
        <taxon>Paenibacillus</taxon>
    </lineage>
</organism>
<evidence type="ECO:0000313" key="11">
    <source>
        <dbReference type="EMBL" id="AIQ68641.1"/>
    </source>
</evidence>
<feature type="domain" description="Response regulatory" evidence="9">
    <location>
        <begin position="3"/>
        <end position="116"/>
    </location>
</feature>
<keyword evidence="5 8" id="KW-0238">DNA-binding</keyword>
<dbReference type="InterPro" id="IPR036388">
    <property type="entry name" value="WH-like_DNA-bd_sf"/>
</dbReference>
<dbReference type="GO" id="GO:0006355">
    <property type="term" value="P:regulation of DNA-templated transcription"/>
    <property type="evidence" value="ECO:0007669"/>
    <property type="project" value="InterPro"/>
</dbReference>
<evidence type="ECO:0000256" key="8">
    <source>
        <dbReference type="PROSITE-ProRule" id="PRU01091"/>
    </source>
</evidence>
<dbReference type="SUPFAM" id="SSF52172">
    <property type="entry name" value="CheY-like"/>
    <property type="match status" value="1"/>
</dbReference>
<sequence>MSTIVVVDDDLFILQLLSEYLRKEAYEVTSFSSGANLVEYVRSEEPECLILDIMMPGIDGLSLLTELRSFTEIPIIMISARGEESDRIHGLELGCSDFLSKPFNPRELVGRVKAMLRLYRLGNGAPGDPAAPTKPDNICHAGNLEIDADYRRATVDGTEISLTSREFELLLFLASHIERPFGREQLIQHVWNYDFFGDVRVVDDLVKRIRKKLAEHGSSLLINTVWGFGYKATVSKI</sequence>
<dbReference type="SMART" id="SM00862">
    <property type="entry name" value="Trans_reg_C"/>
    <property type="match status" value="1"/>
</dbReference>
<dbReference type="PROSITE" id="PS50110">
    <property type="entry name" value="RESPONSE_REGULATORY"/>
    <property type="match status" value="1"/>
</dbReference>
<proteinExistence type="predicted"/>
<dbReference type="PANTHER" id="PTHR48111">
    <property type="entry name" value="REGULATOR OF RPOS"/>
    <property type="match status" value="1"/>
</dbReference>
<feature type="DNA-binding region" description="OmpR/PhoB-type" evidence="8">
    <location>
        <begin position="136"/>
        <end position="234"/>
    </location>
</feature>
<comment type="subcellular location">
    <subcellularLocation>
        <location evidence="1">Cytoplasm</location>
    </subcellularLocation>
</comment>
<dbReference type="Proteomes" id="UP000029500">
    <property type="component" value="Chromosome"/>
</dbReference>
<dbReference type="GO" id="GO:0032993">
    <property type="term" value="C:protein-DNA complex"/>
    <property type="evidence" value="ECO:0007669"/>
    <property type="project" value="TreeGrafter"/>
</dbReference>
<dbReference type="Gene3D" id="6.10.250.690">
    <property type="match status" value="1"/>
</dbReference>
<dbReference type="RefSeq" id="WP_025703576.1">
    <property type="nucleotide sequence ID" value="NZ_CP009287.1"/>
</dbReference>
<feature type="domain" description="OmpR/PhoB-type" evidence="10">
    <location>
        <begin position="136"/>
        <end position="234"/>
    </location>
</feature>
<dbReference type="AlphaFoldDB" id="A0A089M4D3"/>
<dbReference type="InterPro" id="IPR011006">
    <property type="entry name" value="CheY-like_superfamily"/>
</dbReference>
<dbReference type="OrthoDB" id="9790442at2"/>
<evidence type="ECO:0000259" key="10">
    <source>
        <dbReference type="PROSITE" id="PS51755"/>
    </source>
</evidence>
<dbReference type="Gene3D" id="3.40.50.2300">
    <property type="match status" value="1"/>
</dbReference>
<dbReference type="Pfam" id="PF00486">
    <property type="entry name" value="Trans_reg_C"/>
    <property type="match status" value="1"/>
</dbReference>
<dbReference type="PANTHER" id="PTHR48111:SF4">
    <property type="entry name" value="DNA-BINDING DUAL TRANSCRIPTIONAL REGULATOR OMPR"/>
    <property type="match status" value="1"/>
</dbReference>
<accession>A0A089M4D3</accession>
<name>A0A089M4D3_9BACL</name>
<dbReference type="FunFam" id="1.10.10.10:FF:000018">
    <property type="entry name" value="DNA-binding response regulator ResD"/>
    <property type="match status" value="1"/>
</dbReference>
<keyword evidence="3" id="KW-0902">Two-component regulatory system</keyword>
<protein>
    <submittedName>
        <fullName evidence="11">Transcriptional regulator</fullName>
    </submittedName>
</protein>
<dbReference type="KEGG" id="pgm:PGRAT_14180"/>
<dbReference type="GO" id="GO:0000976">
    <property type="term" value="F:transcription cis-regulatory region binding"/>
    <property type="evidence" value="ECO:0007669"/>
    <property type="project" value="TreeGrafter"/>
</dbReference>
<dbReference type="Pfam" id="PF00072">
    <property type="entry name" value="Response_reg"/>
    <property type="match status" value="1"/>
</dbReference>
<keyword evidence="12" id="KW-1185">Reference proteome</keyword>
<dbReference type="SMART" id="SM00448">
    <property type="entry name" value="REC"/>
    <property type="match status" value="1"/>
</dbReference>
<feature type="modified residue" description="4-aspartylphosphate" evidence="7">
    <location>
        <position position="52"/>
    </location>
</feature>
<dbReference type="GO" id="GO:0005829">
    <property type="term" value="C:cytosol"/>
    <property type="evidence" value="ECO:0007669"/>
    <property type="project" value="TreeGrafter"/>
</dbReference>
<evidence type="ECO:0000256" key="3">
    <source>
        <dbReference type="ARBA" id="ARBA00023012"/>
    </source>
</evidence>
<keyword evidence="4" id="KW-0805">Transcription regulation</keyword>
<evidence type="ECO:0000256" key="4">
    <source>
        <dbReference type="ARBA" id="ARBA00023015"/>
    </source>
</evidence>
<keyword evidence="2 7" id="KW-0597">Phosphoprotein</keyword>
<evidence type="ECO:0000256" key="1">
    <source>
        <dbReference type="ARBA" id="ARBA00004496"/>
    </source>
</evidence>
<evidence type="ECO:0000256" key="6">
    <source>
        <dbReference type="ARBA" id="ARBA00023163"/>
    </source>
</evidence>
<dbReference type="STRING" id="189425.PGRAT_14180"/>
<reference evidence="11 12" key="1">
    <citation type="submission" date="2014-08" db="EMBL/GenBank/DDBJ databases">
        <title>Comparative genomics of the Paenibacillus odorifer group.</title>
        <authorList>
            <person name="den Bakker H.C."/>
            <person name="Tsai Y.-C."/>
            <person name="Martin N."/>
            <person name="Korlach J."/>
            <person name="Wiedmann M."/>
        </authorList>
    </citation>
    <scope>NUCLEOTIDE SEQUENCE [LARGE SCALE GENOMIC DNA]</scope>
    <source>
        <strain evidence="11 12">DSM 15220</strain>
    </source>
</reference>
<dbReference type="eggNOG" id="COG0745">
    <property type="taxonomic scope" value="Bacteria"/>
</dbReference>
<dbReference type="InterPro" id="IPR039420">
    <property type="entry name" value="WalR-like"/>
</dbReference>
<gene>
    <name evidence="11" type="ORF">PGRAT_14180</name>
</gene>
<evidence type="ECO:0000256" key="7">
    <source>
        <dbReference type="PROSITE-ProRule" id="PRU00169"/>
    </source>
</evidence>
<dbReference type="HOGENOM" id="CLU_000445_30_4_9"/>
<dbReference type="PROSITE" id="PS51755">
    <property type="entry name" value="OMPR_PHOB"/>
    <property type="match status" value="1"/>
</dbReference>
<dbReference type="EMBL" id="CP009287">
    <property type="protein sequence ID" value="AIQ68641.1"/>
    <property type="molecule type" value="Genomic_DNA"/>
</dbReference>
<evidence type="ECO:0000256" key="2">
    <source>
        <dbReference type="ARBA" id="ARBA00022553"/>
    </source>
</evidence>
<evidence type="ECO:0000313" key="12">
    <source>
        <dbReference type="Proteomes" id="UP000029500"/>
    </source>
</evidence>
<dbReference type="InterPro" id="IPR001867">
    <property type="entry name" value="OmpR/PhoB-type_DNA-bd"/>
</dbReference>
<evidence type="ECO:0000259" key="9">
    <source>
        <dbReference type="PROSITE" id="PS50110"/>
    </source>
</evidence>
<dbReference type="InterPro" id="IPR001789">
    <property type="entry name" value="Sig_transdc_resp-reg_receiver"/>
</dbReference>
<dbReference type="Gene3D" id="1.10.10.10">
    <property type="entry name" value="Winged helix-like DNA-binding domain superfamily/Winged helix DNA-binding domain"/>
    <property type="match status" value="1"/>
</dbReference>
<dbReference type="GO" id="GO:0000156">
    <property type="term" value="F:phosphorelay response regulator activity"/>
    <property type="evidence" value="ECO:0007669"/>
    <property type="project" value="TreeGrafter"/>
</dbReference>
<evidence type="ECO:0000256" key="5">
    <source>
        <dbReference type="ARBA" id="ARBA00023125"/>
    </source>
</evidence>